<keyword evidence="3 12" id="KW-0723">Serine/threonine-protein kinase</keyword>
<dbReference type="SUPFAM" id="SSF56112">
    <property type="entry name" value="Protein kinase-like (PK-like)"/>
    <property type="match status" value="1"/>
</dbReference>
<keyword evidence="5" id="KW-0819">tRNA processing</keyword>
<dbReference type="GO" id="GO:0005524">
    <property type="term" value="F:ATP binding"/>
    <property type="evidence" value="ECO:0007669"/>
    <property type="project" value="UniProtKB-KW"/>
</dbReference>
<comment type="catalytic activity">
    <reaction evidence="10">
        <text>L-seryl-[protein] + ATP = O-phospho-L-seryl-[protein] + ADP + H(+)</text>
        <dbReference type="Rhea" id="RHEA:17989"/>
        <dbReference type="Rhea" id="RHEA-COMP:9863"/>
        <dbReference type="Rhea" id="RHEA-COMP:11604"/>
        <dbReference type="ChEBI" id="CHEBI:15378"/>
        <dbReference type="ChEBI" id="CHEBI:29999"/>
        <dbReference type="ChEBI" id="CHEBI:30616"/>
        <dbReference type="ChEBI" id="CHEBI:83421"/>
        <dbReference type="ChEBI" id="CHEBI:456216"/>
        <dbReference type="EC" id="2.7.11.1"/>
    </reaction>
</comment>
<gene>
    <name evidence="13" type="ORF">ENT92_00900</name>
    <name evidence="12" type="ORF">ENU14_01230</name>
</gene>
<organism evidence="12">
    <name type="scientific">Staphylothermus marinus</name>
    <dbReference type="NCBI Taxonomy" id="2280"/>
    <lineage>
        <taxon>Archaea</taxon>
        <taxon>Thermoproteota</taxon>
        <taxon>Thermoprotei</taxon>
        <taxon>Desulfurococcales</taxon>
        <taxon>Desulfurococcaceae</taxon>
        <taxon>Staphylothermus</taxon>
    </lineage>
</organism>
<dbReference type="GO" id="GO:0004674">
    <property type="term" value="F:protein serine/threonine kinase activity"/>
    <property type="evidence" value="ECO:0007669"/>
    <property type="project" value="UniProtKB-KW"/>
</dbReference>
<keyword evidence="6" id="KW-0547">Nucleotide-binding</keyword>
<dbReference type="InterPro" id="IPR022495">
    <property type="entry name" value="Bud32"/>
</dbReference>
<dbReference type="NCBIfam" id="NF011463">
    <property type="entry name" value="PRK14879.1-4"/>
    <property type="match status" value="1"/>
</dbReference>
<reference evidence="12" key="1">
    <citation type="journal article" date="2020" name="mSystems">
        <title>Genome- and Community-Level Interaction Insights into Carbon Utilization and Element Cycling Functions of Hydrothermarchaeota in Hydrothermal Sediment.</title>
        <authorList>
            <person name="Zhou Z."/>
            <person name="Liu Y."/>
            <person name="Xu W."/>
            <person name="Pan J."/>
            <person name="Luo Z.H."/>
            <person name="Li M."/>
        </authorList>
    </citation>
    <scope>NUCLEOTIDE SEQUENCE [LARGE SCALE GENOMIC DNA]</scope>
    <source>
        <strain evidence="13">SpSt-622</strain>
        <strain evidence="12">SpSt-642</strain>
    </source>
</reference>
<dbReference type="NCBIfam" id="TIGR03724">
    <property type="entry name" value="arch_bud32"/>
    <property type="match status" value="1"/>
</dbReference>
<evidence type="ECO:0000313" key="13">
    <source>
        <dbReference type="EMBL" id="HGU64761.1"/>
    </source>
</evidence>
<dbReference type="GO" id="GO:0008033">
    <property type="term" value="P:tRNA processing"/>
    <property type="evidence" value="ECO:0007669"/>
    <property type="project" value="UniProtKB-KW"/>
</dbReference>
<dbReference type="EMBL" id="DTBJ01000013">
    <property type="protein sequence ID" value="HGM58201.1"/>
    <property type="molecule type" value="Genomic_DNA"/>
</dbReference>
<dbReference type="InterPro" id="IPR008266">
    <property type="entry name" value="Tyr_kinase_AS"/>
</dbReference>
<dbReference type="Gene3D" id="1.10.510.10">
    <property type="entry name" value="Transferase(Phosphotransferase) domain 1"/>
    <property type="match status" value="1"/>
</dbReference>
<evidence type="ECO:0000256" key="6">
    <source>
        <dbReference type="ARBA" id="ARBA00022741"/>
    </source>
</evidence>
<dbReference type="AlphaFoldDB" id="A0A7C4D6M0"/>
<keyword evidence="7 12" id="KW-0418">Kinase</keyword>
<protein>
    <recommendedName>
        <fullName evidence="2">non-specific serine/threonine protein kinase</fullName>
        <ecNumber evidence="2">2.7.11.1</ecNumber>
    </recommendedName>
</protein>
<evidence type="ECO:0000256" key="2">
    <source>
        <dbReference type="ARBA" id="ARBA00012513"/>
    </source>
</evidence>
<keyword evidence="8" id="KW-0067">ATP-binding</keyword>
<dbReference type="EMBL" id="DTAN01000042">
    <property type="protein sequence ID" value="HGU64761.1"/>
    <property type="molecule type" value="Genomic_DNA"/>
</dbReference>
<comment type="similarity">
    <text evidence="1">Belongs to the protein kinase superfamily. BUD32 family.</text>
</comment>
<evidence type="ECO:0000256" key="5">
    <source>
        <dbReference type="ARBA" id="ARBA00022694"/>
    </source>
</evidence>
<dbReference type="Pfam" id="PF00069">
    <property type="entry name" value="Pkinase"/>
    <property type="match status" value="1"/>
</dbReference>
<evidence type="ECO:0000256" key="4">
    <source>
        <dbReference type="ARBA" id="ARBA00022679"/>
    </source>
</evidence>
<dbReference type="InterPro" id="IPR000719">
    <property type="entry name" value="Prot_kinase_dom"/>
</dbReference>
<evidence type="ECO:0000256" key="7">
    <source>
        <dbReference type="ARBA" id="ARBA00022777"/>
    </source>
</evidence>
<evidence type="ECO:0000256" key="9">
    <source>
        <dbReference type="ARBA" id="ARBA00047899"/>
    </source>
</evidence>
<feature type="domain" description="Protein kinase" evidence="11">
    <location>
        <begin position="1"/>
        <end position="224"/>
    </location>
</feature>
<dbReference type="PANTHER" id="PTHR12209">
    <property type="entry name" value="NON-SPECIFIC SERINE/THREONINE PROTEIN KINASE"/>
    <property type="match status" value="1"/>
</dbReference>
<dbReference type="PANTHER" id="PTHR12209:SF0">
    <property type="entry name" value="EKC_KEOPS COMPLEX SUBUNIT TP53RK"/>
    <property type="match status" value="1"/>
</dbReference>
<keyword evidence="4 12" id="KW-0808">Transferase</keyword>
<sequence>MVERILSIGAEAIVYLVEVNGLKIVVKQRVSKPYRHIVFDNEFRLYRTKIEAKILTDLYLNKIRVPAPLFVDLKNYIIAMEYIEGDKLINIINNLDKLHLEEYAEELGEQIGLIHSFEIYHGDFTLGNVILCSRDRRLYVIDFGLAGYSRDIEEYAIDLHLMRRNILAINPDLYNLFFNNLLRGYSKVFDKSDLVLKRLEEIKLRGRYVEERLKRKLIGEKYIE</sequence>
<evidence type="ECO:0000313" key="12">
    <source>
        <dbReference type="EMBL" id="HGM58201.1"/>
    </source>
</evidence>
<dbReference type="GO" id="GO:0005829">
    <property type="term" value="C:cytosol"/>
    <property type="evidence" value="ECO:0007669"/>
    <property type="project" value="TreeGrafter"/>
</dbReference>
<accession>A0A7C4D6M0</accession>
<evidence type="ECO:0000256" key="3">
    <source>
        <dbReference type="ARBA" id="ARBA00022527"/>
    </source>
</evidence>
<evidence type="ECO:0000256" key="10">
    <source>
        <dbReference type="ARBA" id="ARBA00048679"/>
    </source>
</evidence>
<evidence type="ECO:0000256" key="1">
    <source>
        <dbReference type="ARBA" id="ARBA00010630"/>
    </source>
</evidence>
<proteinExistence type="inferred from homology"/>
<evidence type="ECO:0000256" key="8">
    <source>
        <dbReference type="ARBA" id="ARBA00022840"/>
    </source>
</evidence>
<dbReference type="InterPro" id="IPR011009">
    <property type="entry name" value="Kinase-like_dom_sf"/>
</dbReference>
<dbReference type="PROSITE" id="PS00109">
    <property type="entry name" value="PROTEIN_KINASE_TYR"/>
    <property type="match status" value="1"/>
</dbReference>
<dbReference type="EC" id="2.7.11.1" evidence="2"/>
<dbReference type="PROSITE" id="PS50011">
    <property type="entry name" value="PROTEIN_KINASE_DOM"/>
    <property type="match status" value="1"/>
</dbReference>
<name>A0A7C4D6M0_STAMA</name>
<comment type="caution">
    <text evidence="12">The sequence shown here is derived from an EMBL/GenBank/DDBJ whole genome shotgun (WGS) entry which is preliminary data.</text>
</comment>
<evidence type="ECO:0000259" key="11">
    <source>
        <dbReference type="PROSITE" id="PS50011"/>
    </source>
</evidence>
<dbReference type="Gene3D" id="3.30.200.20">
    <property type="entry name" value="Phosphorylase Kinase, domain 1"/>
    <property type="match status" value="1"/>
</dbReference>
<comment type="catalytic activity">
    <reaction evidence="9">
        <text>L-threonyl-[protein] + ATP = O-phospho-L-threonyl-[protein] + ADP + H(+)</text>
        <dbReference type="Rhea" id="RHEA:46608"/>
        <dbReference type="Rhea" id="RHEA-COMP:11060"/>
        <dbReference type="Rhea" id="RHEA-COMP:11605"/>
        <dbReference type="ChEBI" id="CHEBI:15378"/>
        <dbReference type="ChEBI" id="CHEBI:30013"/>
        <dbReference type="ChEBI" id="CHEBI:30616"/>
        <dbReference type="ChEBI" id="CHEBI:61977"/>
        <dbReference type="ChEBI" id="CHEBI:456216"/>
        <dbReference type="EC" id="2.7.11.1"/>
    </reaction>
</comment>